<evidence type="ECO:0000256" key="2">
    <source>
        <dbReference type="ARBA" id="ARBA00022617"/>
    </source>
</evidence>
<dbReference type="EMBL" id="AWWI01000121">
    <property type="protein sequence ID" value="PIL18771.1"/>
    <property type="molecule type" value="Genomic_DNA"/>
</dbReference>
<dbReference type="InterPro" id="IPR002321">
    <property type="entry name" value="Cyt_c_II"/>
</dbReference>
<keyword evidence="8" id="KW-0732">Signal</keyword>
<comment type="PTM">
    <text evidence="7">Binds 1 heme group per subunit.</text>
</comment>
<keyword evidence="5 6" id="KW-0408">Iron</keyword>
<dbReference type="Proteomes" id="UP000231259">
    <property type="component" value="Unassembled WGS sequence"/>
</dbReference>
<dbReference type="GO" id="GO:0009055">
    <property type="term" value="F:electron transfer activity"/>
    <property type="evidence" value="ECO:0007669"/>
    <property type="project" value="InterPro"/>
</dbReference>
<dbReference type="PROSITE" id="PS51009">
    <property type="entry name" value="CYTCII"/>
    <property type="match status" value="1"/>
</dbReference>
<evidence type="ECO:0000256" key="4">
    <source>
        <dbReference type="ARBA" id="ARBA00022982"/>
    </source>
</evidence>
<feature type="binding site" description="axial binding residue" evidence="6">
    <location>
        <position position="146"/>
    </location>
    <ligand>
        <name>heme c</name>
        <dbReference type="ChEBI" id="CHEBI:61717"/>
    </ligand>
    <ligandPart>
        <name>Fe</name>
        <dbReference type="ChEBI" id="CHEBI:18248"/>
    </ligandPart>
</feature>
<dbReference type="InterPro" id="IPR012127">
    <property type="entry name" value="Cyt_c_prime"/>
</dbReference>
<evidence type="ECO:0000256" key="1">
    <source>
        <dbReference type="ARBA" id="ARBA00022448"/>
    </source>
</evidence>
<keyword evidence="1" id="KW-0813">Transport</keyword>
<dbReference type="GO" id="GO:0005506">
    <property type="term" value="F:iron ion binding"/>
    <property type="evidence" value="ECO:0007669"/>
    <property type="project" value="InterPro"/>
</dbReference>
<feature type="binding site" description="covalent" evidence="7">
    <location>
        <position position="142"/>
    </location>
    <ligand>
        <name>heme c</name>
        <dbReference type="ChEBI" id="CHEBI:61717"/>
    </ligand>
</feature>
<feature type="binding site" description="covalent" evidence="7">
    <location>
        <position position="145"/>
    </location>
    <ligand>
        <name>heme c</name>
        <dbReference type="ChEBI" id="CHEBI:61717"/>
    </ligand>
</feature>
<dbReference type="GO" id="GO:0020037">
    <property type="term" value="F:heme binding"/>
    <property type="evidence" value="ECO:0007669"/>
    <property type="project" value="InterPro"/>
</dbReference>
<keyword evidence="4" id="KW-0249">Electron transport</keyword>
<dbReference type="PIRSF" id="PIRSF000027">
    <property type="entry name" value="Cytc_c_prime"/>
    <property type="match status" value="1"/>
</dbReference>
<organism evidence="9 10">
    <name type="scientific">Puniceibacterium antarcticum</name>
    <dbReference type="NCBI Taxonomy" id="1206336"/>
    <lineage>
        <taxon>Bacteria</taxon>
        <taxon>Pseudomonadati</taxon>
        <taxon>Pseudomonadota</taxon>
        <taxon>Alphaproteobacteria</taxon>
        <taxon>Rhodobacterales</taxon>
        <taxon>Paracoccaceae</taxon>
        <taxon>Puniceibacterium</taxon>
    </lineage>
</organism>
<dbReference type="InterPro" id="IPR010980">
    <property type="entry name" value="Cyt_c/b562"/>
</dbReference>
<gene>
    <name evidence="9" type="ORF">P775_19575</name>
</gene>
<evidence type="ECO:0000313" key="9">
    <source>
        <dbReference type="EMBL" id="PIL18771.1"/>
    </source>
</evidence>
<feature type="chain" id="PRO_5013869938" description="Cytochrome c domain-containing protein" evidence="8">
    <location>
        <begin position="25"/>
        <end position="154"/>
    </location>
</feature>
<feature type="signal peptide" evidence="8">
    <location>
        <begin position="1"/>
        <end position="24"/>
    </location>
</feature>
<name>A0A2G8RBH2_9RHOB</name>
<keyword evidence="3 6" id="KW-0479">Metal-binding</keyword>
<dbReference type="Pfam" id="PF01322">
    <property type="entry name" value="Cytochrom_C_2"/>
    <property type="match status" value="1"/>
</dbReference>
<evidence type="ECO:0000256" key="5">
    <source>
        <dbReference type="ARBA" id="ARBA00023004"/>
    </source>
</evidence>
<sequence>MMKKTLVLLAGLAVFGGSAALAQADFSGQIKARQGQFQILAINLGILGGMAKGETPYDAELAQHAADSLVAVSHIYEPPLWPEGSDNMSLDGTRALPSIWDERDDFLSKWAALGTAVSGMQEVAATGQEAIGPALGKVGGACKACHDKHRAPSG</sequence>
<reference evidence="9 10" key="1">
    <citation type="submission" date="2013-09" db="EMBL/GenBank/DDBJ databases">
        <title>Genome sequencing of Phaeobacter antarcticus sp. nov. SM1211.</title>
        <authorList>
            <person name="Zhang X.-Y."/>
            <person name="Liu C."/>
            <person name="Chen X.-L."/>
            <person name="Xie B.-B."/>
            <person name="Qin Q.-L."/>
            <person name="Rong J.-C."/>
            <person name="Zhang Y.-Z."/>
        </authorList>
    </citation>
    <scope>NUCLEOTIDE SEQUENCE [LARGE SCALE GENOMIC DNA]</scope>
    <source>
        <strain evidence="9 10">SM1211</strain>
    </source>
</reference>
<dbReference type="Gene3D" id="1.20.120.10">
    <property type="entry name" value="Cytochrome c/b562"/>
    <property type="match status" value="1"/>
</dbReference>
<evidence type="ECO:0000256" key="6">
    <source>
        <dbReference type="PIRSR" id="PIRSR000027-1"/>
    </source>
</evidence>
<evidence type="ECO:0000256" key="8">
    <source>
        <dbReference type="SAM" id="SignalP"/>
    </source>
</evidence>
<protein>
    <recommendedName>
        <fullName evidence="11">Cytochrome c domain-containing protein</fullName>
    </recommendedName>
</protein>
<evidence type="ECO:0008006" key="11">
    <source>
        <dbReference type="Google" id="ProtNLM"/>
    </source>
</evidence>
<evidence type="ECO:0000256" key="7">
    <source>
        <dbReference type="PIRSR" id="PIRSR000027-2"/>
    </source>
</evidence>
<dbReference type="GO" id="GO:0042597">
    <property type="term" value="C:periplasmic space"/>
    <property type="evidence" value="ECO:0007669"/>
    <property type="project" value="InterPro"/>
</dbReference>
<evidence type="ECO:0000256" key="3">
    <source>
        <dbReference type="ARBA" id="ARBA00022723"/>
    </source>
</evidence>
<dbReference type="SUPFAM" id="SSF47175">
    <property type="entry name" value="Cytochromes"/>
    <property type="match status" value="1"/>
</dbReference>
<accession>A0A2G8RBH2</accession>
<keyword evidence="10" id="KW-1185">Reference proteome</keyword>
<proteinExistence type="predicted"/>
<dbReference type="GO" id="GO:0022900">
    <property type="term" value="P:electron transport chain"/>
    <property type="evidence" value="ECO:0007669"/>
    <property type="project" value="InterPro"/>
</dbReference>
<dbReference type="AlphaFoldDB" id="A0A2G8RBH2"/>
<comment type="caution">
    <text evidence="9">The sequence shown here is derived from an EMBL/GenBank/DDBJ whole genome shotgun (WGS) entry which is preliminary data.</text>
</comment>
<evidence type="ECO:0000313" key="10">
    <source>
        <dbReference type="Proteomes" id="UP000231259"/>
    </source>
</evidence>
<keyword evidence="2 7" id="KW-0349">Heme</keyword>